<keyword evidence="3" id="KW-1185">Reference proteome</keyword>
<feature type="region of interest" description="Disordered" evidence="1">
    <location>
        <begin position="1"/>
        <end position="33"/>
    </location>
</feature>
<evidence type="ECO:0000256" key="1">
    <source>
        <dbReference type="SAM" id="MobiDB-lite"/>
    </source>
</evidence>
<reference evidence="2" key="1">
    <citation type="submission" date="2023-04" db="EMBL/GenBank/DDBJ databases">
        <authorList>
            <consortium name="ELIXIR-Norway"/>
        </authorList>
    </citation>
    <scope>NUCLEOTIDE SEQUENCE [LARGE SCALE GENOMIC DNA]</scope>
</reference>
<protein>
    <submittedName>
        <fullName evidence="2">Uncharacterized protein</fullName>
    </submittedName>
</protein>
<gene>
    <name evidence="2" type="ORF">MRATA1EN1_LOCUS5009</name>
</gene>
<dbReference type="EMBL" id="OX459949">
    <property type="protein sequence ID" value="CAI9156047.1"/>
    <property type="molecule type" value="Genomic_DNA"/>
</dbReference>
<name>A0ABN8Y372_RANTA</name>
<proteinExistence type="predicted"/>
<organism evidence="2 3">
    <name type="scientific">Rangifer tarandus platyrhynchus</name>
    <name type="common">Svalbard reindeer</name>
    <dbReference type="NCBI Taxonomy" id="3082113"/>
    <lineage>
        <taxon>Eukaryota</taxon>
        <taxon>Metazoa</taxon>
        <taxon>Chordata</taxon>
        <taxon>Craniata</taxon>
        <taxon>Vertebrata</taxon>
        <taxon>Euteleostomi</taxon>
        <taxon>Mammalia</taxon>
        <taxon>Eutheria</taxon>
        <taxon>Laurasiatheria</taxon>
        <taxon>Artiodactyla</taxon>
        <taxon>Ruminantia</taxon>
        <taxon>Pecora</taxon>
        <taxon>Cervidae</taxon>
        <taxon>Odocoileinae</taxon>
        <taxon>Rangifer</taxon>
    </lineage>
</organism>
<evidence type="ECO:0000313" key="3">
    <source>
        <dbReference type="Proteomes" id="UP001176941"/>
    </source>
</evidence>
<evidence type="ECO:0000313" key="2">
    <source>
        <dbReference type="EMBL" id="CAI9156047.1"/>
    </source>
</evidence>
<accession>A0ABN8Y372</accession>
<sequence>MRLGGGGRHRDSPPSPQPERSRRWDCPPLPHTSGKSLNIREITPFVCSMHCKYFCWFVHFKIGHGGLLACFRITGKNID</sequence>
<dbReference type="Proteomes" id="UP001176941">
    <property type="component" value="Chromosome 13"/>
</dbReference>